<accession>A0A1G2PXF4</accession>
<name>A0A1G2PXF4_9BACT</name>
<protein>
    <recommendedName>
        <fullName evidence="1">M23ase beta-sheet core domain-containing protein</fullName>
    </recommendedName>
</protein>
<proteinExistence type="predicted"/>
<dbReference type="InterPro" id="IPR016047">
    <property type="entry name" value="M23ase_b-sheet_dom"/>
</dbReference>
<dbReference type="Gene3D" id="2.70.70.10">
    <property type="entry name" value="Glucose Permease (Domain IIA)"/>
    <property type="match status" value="1"/>
</dbReference>
<gene>
    <name evidence="2" type="ORF">A3A97_02200</name>
</gene>
<dbReference type="InterPro" id="IPR011055">
    <property type="entry name" value="Dup_hybrid_motif"/>
</dbReference>
<dbReference type="Pfam" id="PF01551">
    <property type="entry name" value="Peptidase_M23"/>
    <property type="match status" value="1"/>
</dbReference>
<dbReference type="EMBL" id="MHSW01000009">
    <property type="protein sequence ID" value="OHA52459.1"/>
    <property type="molecule type" value="Genomic_DNA"/>
</dbReference>
<dbReference type="PANTHER" id="PTHR21666:SF270">
    <property type="entry name" value="MUREIN HYDROLASE ACTIVATOR ENVC"/>
    <property type="match status" value="1"/>
</dbReference>
<evidence type="ECO:0000313" key="3">
    <source>
        <dbReference type="Proteomes" id="UP000176951"/>
    </source>
</evidence>
<reference evidence="2 3" key="1">
    <citation type="journal article" date="2016" name="Nat. Commun.">
        <title>Thousands of microbial genomes shed light on interconnected biogeochemical processes in an aquifer system.</title>
        <authorList>
            <person name="Anantharaman K."/>
            <person name="Brown C.T."/>
            <person name="Hug L.A."/>
            <person name="Sharon I."/>
            <person name="Castelle C.J."/>
            <person name="Probst A.J."/>
            <person name="Thomas B.C."/>
            <person name="Singh A."/>
            <person name="Wilkins M.J."/>
            <person name="Karaoz U."/>
            <person name="Brodie E.L."/>
            <person name="Williams K.H."/>
            <person name="Hubbard S.S."/>
            <person name="Banfield J.F."/>
        </authorList>
    </citation>
    <scope>NUCLEOTIDE SEQUENCE [LARGE SCALE GENOMIC DNA]</scope>
</reference>
<dbReference type="InterPro" id="IPR050570">
    <property type="entry name" value="Cell_wall_metabolism_enzyme"/>
</dbReference>
<dbReference type="AlphaFoldDB" id="A0A1G2PXF4"/>
<dbReference type="SUPFAM" id="SSF51261">
    <property type="entry name" value="Duplicated hybrid motif"/>
    <property type="match status" value="1"/>
</dbReference>
<dbReference type="CDD" id="cd12797">
    <property type="entry name" value="M23_peptidase"/>
    <property type="match status" value="1"/>
</dbReference>
<organism evidence="2 3">
    <name type="scientific">Candidatus Terrybacteria bacterium RIFCSPLOWO2_01_FULL_40_23</name>
    <dbReference type="NCBI Taxonomy" id="1802366"/>
    <lineage>
        <taxon>Bacteria</taxon>
        <taxon>Candidatus Terryibacteriota</taxon>
    </lineage>
</organism>
<evidence type="ECO:0000259" key="1">
    <source>
        <dbReference type="Pfam" id="PF01551"/>
    </source>
</evidence>
<comment type="caution">
    <text evidence="2">The sequence shown here is derived from an EMBL/GenBank/DDBJ whole genome shotgun (WGS) entry which is preliminary data.</text>
</comment>
<sequence>MLSKSFIVILFLISLPVFAGELAFFIANDINSKSASAALKAHAGNILNTDINDGLIPLSLAPHAEYIKLDFIQPTYEFKNRITKKPYGIFITPQTSPVQPDKFTGFHNAVDIEYGDVSFDVPVRAITNGKIILSKYASGYGGVIVIRHEINNQSLVALYGHLNPEKMLPEGTNVTLGQKIGILGDGYTHETDGARKHLHFSIMPYNPEDKLDIRGYVNTKEDLSKWIDPLIFFN</sequence>
<dbReference type="PANTHER" id="PTHR21666">
    <property type="entry name" value="PEPTIDASE-RELATED"/>
    <property type="match status" value="1"/>
</dbReference>
<evidence type="ECO:0000313" key="2">
    <source>
        <dbReference type="EMBL" id="OHA52459.1"/>
    </source>
</evidence>
<feature type="domain" description="M23ase beta-sheet core" evidence="1">
    <location>
        <begin position="106"/>
        <end position="204"/>
    </location>
</feature>
<dbReference type="Proteomes" id="UP000176951">
    <property type="component" value="Unassembled WGS sequence"/>
</dbReference>
<dbReference type="GO" id="GO:0004222">
    <property type="term" value="F:metalloendopeptidase activity"/>
    <property type="evidence" value="ECO:0007669"/>
    <property type="project" value="TreeGrafter"/>
</dbReference>